<sequence length="122" mass="14211">MTKVGDWHRWKEETTIEQREGEGEGESPLPKRREALCYLKNEKATEKDFENGLENLTSRKRRREREREREVKLEKERETKVRFASPDTGFGPQEAISDSKELRSGRMLSLFLKAKAEAAAAE</sequence>
<feature type="region of interest" description="Disordered" evidence="1">
    <location>
        <begin position="1"/>
        <end position="32"/>
    </location>
</feature>
<organism evidence="2 3">
    <name type="scientific">Amborella trichopoda</name>
    <dbReference type="NCBI Taxonomy" id="13333"/>
    <lineage>
        <taxon>Eukaryota</taxon>
        <taxon>Viridiplantae</taxon>
        <taxon>Streptophyta</taxon>
        <taxon>Embryophyta</taxon>
        <taxon>Tracheophyta</taxon>
        <taxon>Spermatophyta</taxon>
        <taxon>Magnoliopsida</taxon>
        <taxon>Amborellales</taxon>
        <taxon>Amborellaceae</taxon>
        <taxon>Amborella</taxon>
    </lineage>
</organism>
<dbReference type="EMBL" id="KI392984">
    <property type="protein sequence ID" value="ERN09362.1"/>
    <property type="molecule type" value="Genomic_DNA"/>
</dbReference>
<gene>
    <name evidence="2" type="ORF">AMTR_s00162p00073000</name>
</gene>
<evidence type="ECO:0000256" key="1">
    <source>
        <dbReference type="SAM" id="MobiDB-lite"/>
    </source>
</evidence>
<dbReference type="HOGENOM" id="CLU_2029839_0_0_1"/>
<feature type="compositionally biased region" description="Basic and acidic residues" evidence="1">
    <location>
        <begin position="1"/>
        <end position="22"/>
    </location>
</feature>
<dbReference type="AlphaFoldDB" id="W1PH92"/>
<dbReference type="Proteomes" id="UP000017836">
    <property type="component" value="Unassembled WGS sequence"/>
</dbReference>
<dbReference type="Gramene" id="ERN09362">
    <property type="protein sequence ID" value="ERN09362"/>
    <property type="gene ID" value="AMTR_s00162p00073000"/>
</dbReference>
<proteinExistence type="predicted"/>
<name>W1PH92_AMBTC</name>
<keyword evidence="3" id="KW-1185">Reference proteome</keyword>
<reference evidence="3" key="1">
    <citation type="journal article" date="2013" name="Science">
        <title>The Amborella genome and the evolution of flowering plants.</title>
        <authorList>
            <consortium name="Amborella Genome Project"/>
        </authorList>
    </citation>
    <scope>NUCLEOTIDE SEQUENCE [LARGE SCALE GENOMIC DNA]</scope>
</reference>
<feature type="region of interest" description="Disordered" evidence="1">
    <location>
        <begin position="76"/>
        <end position="98"/>
    </location>
</feature>
<evidence type="ECO:0000313" key="3">
    <source>
        <dbReference type="Proteomes" id="UP000017836"/>
    </source>
</evidence>
<accession>W1PH92</accession>
<protein>
    <submittedName>
        <fullName evidence="2">Uncharacterized protein</fullName>
    </submittedName>
</protein>
<evidence type="ECO:0000313" key="2">
    <source>
        <dbReference type="EMBL" id="ERN09362.1"/>
    </source>
</evidence>